<dbReference type="Gene3D" id="3.40.50.2300">
    <property type="match status" value="2"/>
</dbReference>
<feature type="chain" id="PRO_5016883827" description="Leucine-binding protein domain-containing protein" evidence="3">
    <location>
        <begin position="24"/>
        <end position="438"/>
    </location>
</feature>
<dbReference type="AlphaFoldDB" id="A0A365GZY7"/>
<feature type="signal peptide" evidence="3">
    <location>
        <begin position="1"/>
        <end position="23"/>
    </location>
</feature>
<dbReference type="PROSITE" id="PS51257">
    <property type="entry name" value="PROKAR_LIPOPROTEIN"/>
    <property type="match status" value="1"/>
</dbReference>
<dbReference type="Pfam" id="PF13458">
    <property type="entry name" value="Peripla_BP_6"/>
    <property type="match status" value="1"/>
</dbReference>
<evidence type="ECO:0000256" key="3">
    <source>
        <dbReference type="SAM" id="SignalP"/>
    </source>
</evidence>
<proteinExistence type="inferred from homology"/>
<gene>
    <name evidence="5" type="ORF">DPM19_24965</name>
</gene>
<dbReference type="RefSeq" id="WP_111870460.1">
    <property type="nucleotide sequence ID" value="NZ_QLYX01000013.1"/>
</dbReference>
<dbReference type="EMBL" id="QLYX01000013">
    <property type="protein sequence ID" value="RAY12404.1"/>
    <property type="molecule type" value="Genomic_DNA"/>
</dbReference>
<dbReference type="PANTHER" id="PTHR47235:SF1">
    <property type="entry name" value="BLR6548 PROTEIN"/>
    <property type="match status" value="1"/>
</dbReference>
<evidence type="ECO:0000256" key="2">
    <source>
        <dbReference type="ARBA" id="ARBA00022729"/>
    </source>
</evidence>
<evidence type="ECO:0000256" key="1">
    <source>
        <dbReference type="ARBA" id="ARBA00010062"/>
    </source>
</evidence>
<organism evidence="5 6">
    <name type="scientific">Actinomadura craniellae</name>
    <dbReference type="NCBI Taxonomy" id="2231787"/>
    <lineage>
        <taxon>Bacteria</taxon>
        <taxon>Bacillati</taxon>
        <taxon>Actinomycetota</taxon>
        <taxon>Actinomycetes</taxon>
        <taxon>Streptosporangiales</taxon>
        <taxon>Thermomonosporaceae</taxon>
        <taxon>Actinomadura</taxon>
    </lineage>
</organism>
<keyword evidence="2 3" id="KW-0732">Signal</keyword>
<comment type="caution">
    <text evidence="5">The sequence shown here is derived from an EMBL/GenBank/DDBJ whole genome shotgun (WGS) entry which is preliminary data.</text>
</comment>
<protein>
    <recommendedName>
        <fullName evidence="4">Leucine-binding protein domain-containing protein</fullName>
    </recommendedName>
</protein>
<dbReference type="InterPro" id="IPR028081">
    <property type="entry name" value="Leu-bd"/>
</dbReference>
<reference evidence="5 6" key="1">
    <citation type="submission" date="2018-06" db="EMBL/GenBank/DDBJ databases">
        <title>Actinomadura craniellae sp. nov. isolated from marine sponge Craniella sp.</title>
        <authorList>
            <person name="Li L."/>
            <person name="Xu Q.H."/>
            <person name="Lin H.W."/>
            <person name="Lu Y.H."/>
        </authorList>
    </citation>
    <scope>NUCLEOTIDE SEQUENCE [LARGE SCALE GENOMIC DNA]</scope>
    <source>
        <strain evidence="5 6">LHW63021</strain>
    </source>
</reference>
<dbReference type="Proteomes" id="UP000251891">
    <property type="component" value="Unassembled WGS sequence"/>
</dbReference>
<sequence length="438" mass="46636">MHPRPKIMLMAAALGAVGLAAGACGGGAVNDTSGAAAGGSGLTRNCPDNGTTGLTDTTIKLGLSQPLSGPYVSVGGQLYGMQAYFGYINSQGGIKGPDGKRRKVELVYKDDAYTATKAKANVDQLINRDKVFALLGQFGTAGNLAARPVIAQQCVPSLFATTGAPELANPKYPWAIAGSISYMVEGRILGKYVRDTTPNATVAVLEQDDDLGKAYRQGFDQAIAGSGVKVVKTETFEASDPDVKNQITTLAATKADLYFNISSGLTGLQALNHVHESGWKPQVIQVSQLPTPLLNKLQPGAGDKLILGTTGQDFTNPEVVRNSAEYQLYLQWLRRTPGADKIDPISASLGWTQGRLFDWTVQHAKSMDRAGVMESARNLDYTGPTFTLPGIKIRTTPGDPHLLEGLRFHRFDRGKGHLVPFGEVIDIDGQVKYEAVTG</sequence>
<evidence type="ECO:0000313" key="6">
    <source>
        <dbReference type="Proteomes" id="UP000251891"/>
    </source>
</evidence>
<dbReference type="InterPro" id="IPR028082">
    <property type="entry name" value="Peripla_BP_I"/>
</dbReference>
<evidence type="ECO:0000313" key="5">
    <source>
        <dbReference type="EMBL" id="RAY12404.1"/>
    </source>
</evidence>
<feature type="domain" description="Leucine-binding protein" evidence="4">
    <location>
        <begin position="58"/>
        <end position="385"/>
    </location>
</feature>
<accession>A0A365GZY7</accession>
<comment type="similarity">
    <text evidence="1">Belongs to the leucine-binding protein family.</text>
</comment>
<dbReference type="SUPFAM" id="SSF53822">
    <property type="entry name" value="Periplasmic binding protein-like I"/>
    <property type="match status" value="1"/>
</dbReference>
<evidence type="ECO:0000259" key="4">
    <source>
        <dbReference type="Pfam" id="PF13458"/>
    </source>
</evidence>
<name>A0A365GZY7_9ACTN</name>
<dbReference type="OrthoDB" id="7337537at2"/>
<dbReference type="CDD" id="cd06343">
    <property type="entry name" value="PBP1_ABC_ligand_binding-like"/>
    <property type="match status" value="1"/>
</dbReference>
<dbReference type="PANTHER" id="PTHR47235">
    <property type="entry name" value="BLR6548 PROTEIN"/>
    <property type="match status" value="1"/>
</dbReference>
<keyword evidence="6" id="KW-1185">Reference proteome</keyword>